<dbReference type="STRING" id="1650663.GCA_001486665_02616"/>
<dbReference type="InterPro" id="IPR009319">
    <property type="entry name" value="Phage_A118_VSP1"/>
</dbReference>
<comment type="caution">
    <text evidence="1">The sequence shown here is derived from an EMBL/GenBank/DDBJ whole genome shotgun (WGS) entry which is preliminary data.</text>
</comment>
<name>A0A4R1QTM7_9FIRM</name>
<evidence type="ECO:0000313" key="2">
    <source>
        <dbReference type="Proteomes" id="UP000295184"/>
    </source>
</evidence>
<dbReference type="Pfam" id="PF06152">
    <property type="entry name" value="Phage_min_cap2"/>
    <property type="match status" value="1"/>
</dbReference>
<proteinExistence type="predicted"/>
<dbReference type="EMBL" id="SLUM01000013">
    <property type="protein sequence ID" value="TCL56431.1"/>
    <property type="molecule type" value="Genomic_DNA"/>
</dbReference>
<evidence type="ECO:0000313" key="1">
    <source>
        <dbReference type="EMBL" id="TCL56431.1"/>
    </source>
</evidence>
<protein>
    <submittedName>
        <fullName evidence="1">Minor capsid protein 2</fullName>
    </submittedName>
</protein>
<dbReference type="GO" id="GO:0005198">
    <property type="term" value="F:structural molecule activity"/>
    <property type="evidence" value="ECO:0007669"/>
    <property type="project" value="InterPro"/>
</dbReference>
<reference evidence="1 2" key="1">
    <citation type="submission" date="2019-03" db="EMBL/GenBank/DDBJ databases">
        <title>Genomic Encyclopedia of Type Strains, Phase IV (KMG-IV): sequencing the most valuable type-strain genomes for metagenomic binning, comparative biology and taxonomic classification.</title>
        <authorList>
            <person name="Goeker M."/>
        </authorList>
    </citation>
    <scope>NUCLEOTIDE SEQUENCE [LARGE SCALE GENOMIC DNA]</scope>
    <source>
        <strain evidence="1 2">DSM 100451</strain>
    </source>
</reference>
<dbReference type="AlphaFoldDB" id="A0A4R1QTM7"/>
<dbReference type="RefSeq" id="WP_058965643.1">
    <property type="nucleotide sequence ID" value="NZ_CABKVM010000018.1"/>
</dbReference>
<dbReference type="Proteomes" id="UP000295184">
    <property type="component" value="Unassembled WGS sequence"/>
</dbReference>
<dbReference type="OrthoDB" id="3197444at2"/>
<sequence>MALTPEQIAGYQVAAEEIAQPVIEWLLKDIVERVLEAGKMTSTAAYEAYRAEALGLARKDLQKYLKAQLKVTKKQAEQLLSSAAEFAQKDDYARVGVWATEADAGSLLQLTEAAVKLAGEQLENITQTMGMVSPATGKPLPLQDVYRECMDEAFKLVATGATSASEAARQATRKLAGRGIVTIDYASGISTELGAAVRRNLMGGMGLLVEQVTQQNHDALGCNGWEISAHANSAPDHEPIQGRQYSDAEFQRLNGNLARRIGTLNCGHVAFPILLGINSPQYTDAELEAFRQDNARGVTYEGRHMTGYEATQYQNRIERNIRTQKQRVLMSELAGDESQLLTDRIKLARLNQEYTRFNKAMGFKSRAERLEVVGWSRRQAGKARASAKAHHAEWLKSIGAESTELNTLAKYYDGKYNKSPEYELLKGYNAAVEKGDISPLVGFDVYKETSQKIQQVMVGQKTSTGVEIESFSTHFIDRVIGQVAEPHPGKRTGVSVEVALAALQNPVKLGEIRTISESDVRQTFFGEKATVTIAVNDGRLIQTNPM</sequence>
<accession>A0A4R1QTM7</accession>
<gene>
    <name evidence="1" type="ORF">EDD77_11397</name>
</gene>
<organism evidence="1 2">
    <name type="scientific">Allofournierella massiliensis</name>
    <dbReference type="NCBI Taxonomy" id="1650663"/>
    <lineage>
        <taxon>Bacteria</taxon>
        <taxon>Bacillati</taxon>
        <taxon>Bacillota</taxon>
        <taxon>Clostridia</taxon>
        <taxon>Eubacteriales</taxon>
        <taxon>Oscillospiraceae</taxon>
        <taxon>Allofournierella</taxon>
    </lineage>
</organism>